<evidence type="ECO:0000256" key="1">
    <source>
        <dbReference type="SAM" id="MobiDB-lite"/>
    </source>
</evidence>
<accession>A0AA38HLS5</accession>
<feature type="compositionally biased region" description="Polar residues" evidence="1">
    <location>
        <begin position="15"/>
        <end position="31"/>
    </location>
</feature>
<name>A0AA38HLS5_9CUCU</name>
<keyword evidence="3" id="KW-1185">Reference proteome</keyword>
<organism evidence="2 3">
    <name type="scientific">Zophobas morio</name>
    <dbReference type="NCBI Taxonomy" id="2755281"/>
    <lineage>
        <taxon>Eukaryota</taxon>
        <taxon>Metazoa</taxon>
        <taxon>Ecdysozoa</taxon>
        <taxon>Arthropoda</taxon>
        <taxon>Hexapoda</taxon>
        <taxon>Insecta</taxon>
        <taxon>Pterygota</taxon>
        <taxon>Neoptera</taxon>
        <taxon>Endopterygota</taxon>
        <taxon>Coleoptera</taxon>
        <taxon>Polyphaga</taxon>
        <taxon>Cucujiformia</taxon>
        <taxon>Tenebrionidae</taxon>
        <taxon>Zophobas</taxon>
    </lineage>
</organism>
<dbReference type="AlphaFoldDB" id="A0AA38HLS5"/>
<comment type="caution">
    <text evidence="2">The sequence shown here is derived from an EMBL/GenBank/DDBJ whole genome shotgun (WGS) entry which is preliminary data.</text>
</comment>
<proteinExistence type="predicted"/>
<feature type="region of interest" description="Disordered" evidence="1">
    <location>
        <begin position="1"/>
        <end position="31"/>
    </location>
</feature>
<sequence>MPKRPYPEDDDNQPIKKQQNSKTKSRNIRSSSSERTLQLLYEGAAKLDYYLETKKEQSKVVCTGCSKPMAGTISCNYCEHDVCCDCKNTCYKCCNEFCSKCSFLTYDQNEAVCYTCCTIEAEYFYGNLCSQTGCNETHPPEYSLSVVSQPKVREGKCPFFFLDPTYSFRQQVVPLRSNLITYIIVQGPRGILSKICLLYGIRRQR</sequence>
<evidence type="ECO:0008006" key="4">
    <source>
        <dbReference type="Google" id="ProtNLM"/>
    </source>
</evidence>
<evidence type="ECO:0000313" key="3">
    <source>
        <dbReference type="Proteomes" id="UP001168821"/>
    </source>
</evidence>
<protein>
    <recommendedName>
        <fullName evidence="4">Apoptosis regulatory protein Siva</fullName>
    </recommendedName>
</protein>
<dbReference type="Proteomes" id="UP001168821">
    <property type="component" value="Unassembled WGS sequence"/>
</dbReference>
<evidence type="ECO:0000313" key="2">
    <source>
        <dbReference type="EMBL" id="KAJ3639448.1"/>
    </source>
</evidence>
<reference evidence="2" key="1">
    <citation type="journal article" date="2023" name="G3 (Bethesda)">
        <title>Whole genome assemblies of Zophobas morio and Tenebrio molitor.</title>
        <authorList>
            <person name="Kaur S."/>
            <person name="Stinson S.A."/>
            <person name="diCenzo G.C."/>
        </authorList>
    </citation>
    <scope>NUCLEOTIDE SEQUENCE</scope>
    <source>
        <strain evidence="2">QUZm001</strain>
    </source>
</reference>
<gene>
    <name evidence="2" type="ORF">Zmor_002809</name>
</gene>
<dbReference type="EMBL" id="JALNTZ010000010">
    <property type="protein sequence ID" value="KAJ3639448.1"/>
    <property type="molecule type" value="Genomic_DNA"/>
</dbReference>